<feature type="compositionally biased region" description="Acidic residues" evidence="1">
    <location>
        <begin position="406"/>
        <end position="416"/>
    </location>
</feature>
<organism evidence="2 3">
    <name type="scientific">Mycena rosella</name>
    <name type="common">Pink bonnet</name>
    <name type="synonym">Agaricus rosellus</name>
    <dbReference type="NCBI Taxonomy" id="1033263"/>
    <lineage>
        <taxon>Eukaryota</taxon>
        <taxon>Fungi</taxon>
        <taxon>Dikarya</taxon>
        <taxon>Basidiomycota</taxon>
        <taxon>Agaricomycotina</taxon>
        <taxon>Agaricomycetes</taxon>
        <taxon>Agaricomycetidae</taxon>
        <taxon>Agaricales</taxon>
        <taxon>Marasmiineae</taxon>
        <taxon>Mycenaceae</taxon>
        <taxon>Mycena</taxon>
    </lineage>
</organism>
<evidence type="ECO:0000313" key="2">
    <source>
        <dbReference type="EMBL" id="KAJ7710603.1"/>
    </source>
</evidence>
<name>A0AAD7H3E0_MYCRO</name>
<accession>A0AAD7H3E0</accession>
<gene>
    <name evidence="2" type="ORF">B0H17DRAFT_1123736</name>
</gene>
<reference evidence="2" key="1">
    <citation type="submission" date="2023-03" db="EMBL/GenBank/DDBJ databases">
        <title>Massive genome expansion in bonnet fungi (Mycena s.s.) driven by repeated elements and novel gene families across ecological guilds.</title>
        <authorList>
            <consortium name="Lawrence Berkeley National Laboratory"/>
            <person name="Harder C.B."/>
            <person name="Miyauchi S."/>
            <person name="Viragh M."/>
            <person name="Kuo A."/>
            <person name="Thoen E."/>
            <person name="Andreopoulos B."/>
            <person name="Lu D."/>
            <person name="Skrede I."/>
            <person name="Drula E."/>
            <person name="Henrissat B."/>
            <person name="Morin E."/>
            <person name="Kohler A."/>
            <person name="Barry K."/>
            <person name="LaButti K."/>
            <person name="Morin E."/>
            <person name="Salamov A."/>
            <person name="Lipzen A."/>
            <person name="Mereny Z."/>
            <person name="Hegedus B."/>
            <person name="Baldrian P."/>
            <person name="Stursova M."/>
            <person name="Weitz H."/>
            <person name="Taylor A."/>
            <person name="Grigoriev I.V."/>
            <person name="Nagy L.G."/>
            <person name="Martin F."/>
            <person name="Kauserud H."/>
        </authorList>
    </citation>
    <scope>NUCLEOTIDE SEQUENCE</scope>
    <source>
        <strain evidence="2">CBHHK067</strain>
    </source>
</reference>
<feature type="compositionally biased region" description="Basic residues" evidence="1">
    <location>
        <begin position="592"/>
        <end position="607"/>
    </location>
</feature>
<comment type="caution">
    <text evidence="2">The sequence shown here is derived from an EMBL/GenBank/DDBJ whole genome shotgun (WGS) entry which is preliminary data.</text>
</comment>
<sequence length="632" mass="68516">MARDGSSKRSIPSAHAKRNPGRAIQQPRHRQPESAATKASKLLKRAEHKRKRMLLEAALDSFFEYRDAEIDRIAEEHSMKRPAVRRLLCNASKLKATRAPSLYNAIVHDRGMKLTCPPSAGDHPKVLSDLQEGLADDIEDGQATIDPALLDDAEKKRLIEQLMRYRETQKRGVRATNKSAAMDGQQTAHGIGELLLDLFERTGIRGFAIFSRGNPDDAALPHFVASDGSMDEFFQQTYSLSALNVLRSFERYSCTIDDGSKEKNDLTNVRKDIVRMNAEGLRNVSKDKHATMSYDNYDYEIRELKHCEIIGWPIKIPFQRPSKTSAEDTHTIRNGFKDGAIFWKRMSGVDHAALVQERMQSGAPAAKRATRSDKGKKRGKVVATKSKGKKGGEGTEEGQESGSEKEGDDEDDEEEWVPASTWAALAAGGTEATAATSTPAALYLTDIDGNTLTSSNSAGLAAPTFNPADFDFSCIDFDGLGLTDFANVPTLHLNGYNFGDETAAPAFVASSTTAQALGALMPAFGAASPAFSTAMPLDIHGGSAPPIGASTSVFAATINTPRGTKRKVAAEKGGHAKKASTETANTDEVPAVRKRKVRSNAGKPRKTKGSEDTAPARQRAKRSDAGKKRVKV</sequence>
<feature type="compositionally biased region" description="Basic and acidic residues" evidence="1">
    <location>
        <begin position="621"/>
        <end position="632"/>
    </location>
</feature>
<dbReference type="AlphaFoldDB" id="A0AAD7H3E0"/>
<feature type="region of interest" description="Disordered" evidence="1">
    <location>
        <begin position="358"/>
        <end position="416"/>
    </location>
</feature>
<feature type="region of interest" description="Disordered" evidence="1">
    <location>
        <begin position="1"/>
        <end position="39"/>
    </location>
</feature>
<evidence type="ECO:0000256" key="1">
    <source>
        <dbReference type="SAM" id="MobiDB-lite"/>
    </source>
</evidence>
<dbReference type="Proteomes" id="UP001221757">
    <property type="component" value="Unassembled WGS sequence"/>
</dbReference>
<evidence type="ECO:0000313" key="3">
    <source>
        <dbReference type="Proteomes" id="UP001221757"/>
    </source>
</evidence>
<keyword evidence="3" id="KW-1185">Reference proteome</keyword>
<proteinExistence type="predicted"/>
<feature type="region of interest" description="Disordered" evidence="1">
    <location>
        <begin position="564"/>
        <end position="632"/>
    </location>
</feature>
<protein>
    <submittedName>
        <fullName evidence="2">Uncharacterized protein</fullName>
    </submittedName>
</protein>
<dbReference type="EMBL" id="JARKIE010000001">
    <property type="protein sequence ID" value="KAJ7710603.1"/>
    <property type="molecule type" value="Genomic_DNA"/>
</dbReference>